<dbReference type="InterPro" id="IPR050097">
    <property type="entry name" value="Ferredoxin-NADP_redctase_2"/>
</dbReference>
<dbReference type="STRING" id="1184151.AW736_12995"/>
<dbReference type="EMBL" id="LRRQ01000092">
    <property type="protein sequence ID" value="OAM89491.1"/>
    <property type="molecule type" value="Genomic_DNA"/>
</dbReference>
<dbReference type="NCBIfam" id="TIGR01292">
    <property type="entry name" value="TRX_reduct"/>
    <property type="match status" value="1"/>
</dbReference>
<dbReference type="InterPro" id="IPR036188">
    <property type="entry name" value="FAD/NAD-bd_sf"/>
</dbReference>
<dbReference type="PRINTS" id="PR00469">
    <property type="entry name" value="PNDRDTASEII"/>
</dbReference>
<keyword evidence="5" id="KW-1015">Disulfide bond</keyword>
<evidence type="ECO:0000256" key="4">
    <source>
        <dbReference type="ARBA" id="ARBA00023002"/>
    </source>
</evidence>
<dbReference type="Gene3D" id="3.50.50.60">
    <property type="entry name" value="FAD/NAD(P)-binding domain"/>
    <property type="match status" value="2"/>
</dbReference>
<dbReference type="Proteomes" id="UP000078486">
    <property type="component" value="Unassembled WGS sequence"/>
</dbReference>
<dbReference type="AlphaFoldDB" id="A0A178III7"/>
<dbReference type="EC" id="1.8.1.9" evidence="7"/>
<evidence type="ECO:0000256" key="3">
    <source>
        <dbReference type="ARBA" id="ARBA00022827"/>
    </source>
</evidence>
<comment type="catalytic activity">
    <reaction evidence="7">
        <text>[thioredoxin]-dithiol + NADP(+) = [thioredoxin]-disulfide + NADPH + H(+)</text>
        <dbReference type="Rhea" id="RHEA:20345"/>
        <dbReference type="Rhea" id="RHEA-COMP:10698"/>
        <dbReference type="Rhea" id="RHEA-COMP:10700"/>
        <dbReference type="ChEBI" id="CHEBI:15378"/>
        <dbReference type="ChEBI" id="CHEBI:29950"/>
        <dbReference type="ChEBI" id="CHEBI:50058"/>
        <dbReference type="ChEBI" id="CHEBI:57783"/>
        <dbReference type="ChEBI" id="CHEBI:58349"/>
        <dbReference type="EC" id="1.8.1.9"/>
    </reaction>
</comment>
<keyword evidence="4 7" id="KW-0560">Oxidoreductase</keyword>
<dbReference type="Pfam" id="PF07992">
    <property type="entry name" value="Pyr_redox_2"/>
    <property type="match status" value="1"/>
</dbReference>
<dbReference type="GO" id="GO:0005737">
    <property type="term" value="C:cytoplasm"/>
    <property type="evidence" value="ECO:0007669"/>
    <property type="project" value="InterPro"/>
</dbReference>
<evidence type="ECO:0000313" key="10">
    <source>
        <dbReference type="EMBL" id="OAM89491.1"/>
    </source>
</evidence>
<keyword evidence="6 7" id="KW-0676">Redox-active center</keyword>
<keyword evidence="11" id="KW-1185">Reference proteome</keyword>
<dbReference type="InterPro" id="IPR008255">
    <property type="entry name" value="Pyr_nucl-diS_OxRdtase_2_AS"/>
</dbReference>
<reference evidence="10 11" key="1">
    <citation type="submission" date="2016-01" db="EMBL/GenBank/DDBJ databases">
        <title>High potential of lignocellulose degradation of a new Verrucomicrobia species.</title>
        <authorList>
            <person name="Wang Y."/>
            <person name="Shi Y."/>
            <person name="Qiu Z."/>
            <person name="Liu S."/>
            <person name="Yang H."/>
        </authorList>
    </citation>
    <scope>NUCLEOTIDE SEQUENCE [LARGE SCALE GENOMIC DNA]</scope>
    <source>
        <strain evidence="10 11">TSB47</strain>
    </source>
</reference>
<dbReference type="PRINTS" id="PR00368">
    <property type="entry name" value="FADPNR"/>
</dbReference>
<keyword evidence="2 7" id="KW-0285">Flavoprotein</keyword>
<dbReference type="GO" id="GO:0004791">
    <property type="term" value="F:thioredoxin-disulfide reductase (NADPH) activity"/>
    <property type="evidence" value="ECO:0007669"/>
    <property type="project" value="UniProtKB-UniRule"/>
</dbReference>
<dbReference type="RefSeq" id="WP_068770634.1">
    <property type="nucleotide sequence ID" value="NZ_CP109796.1"/>
</dbReference>
<name>A0A178III7_9BACT</name>
<evidence type="ECO:0000256" key="5">
    <source>
        <dbReference type="ARBA" id="ARBA00023157"/>
    </source>
</evidence>
<gene>
    <name evidence="10" type="ORF">AW736_12995</name>
</gene>
<feature type="domain" description="FAD/NAD(P)-binding" evidence="9">
    <location>
        <begin position="7"/>
        <end position="298"/>
    </location>
</feature>
<protein>
    <recommendedName>
        <fullName evidence="7">Thioredoxin reductase</fullName>
        <ecNumber evidence="7">1.8.1.9</ecNumber>
    </recommendedName>
</protein>
<keyword evidence="3 7" id="KW-0274">FAD</keyword>
<evidence type="ECO:0000256" key="2">
    <source>
        <dbReference type="ARBA" id="ARBA00022630"/>
    </source>
</evidence>
<evidence type="ECO:0000256" key="8">
    <source>
        <dbReference type="RuleBase" id="RU003881"/>
    </source>
</evidence>
<comment type="caution">
    <text evidence="10">The sequence shown here is derived from an EMBL/GenBank/DDBJ whole genome shotgun (WGS) entry which is preliminary data.</text>
</comment>
<comment type="cofactor">
    <cofactor evidence="8">
        <name>FAD</name>
        <dbReference type="ChEBI" id="CHEBI:57692"/>
    </cofactor>
    <text evidence="8">Binds 1 FAD per subunit.</text>
</comment>
<evidence type="ECO:0000256" key="1">
    <source>
        <dbReference type="ARBA" id="ARBA00009333"/>
    </source>
</evidence>
<dbReference type="OrthoDB" id="9806179at2"/>
<proteinExistence type="inferred from homology"/>
<evidence type="ECO:0000313" key="11">
    <source>
        <dbReference type="Proteomes" id="UP000078486"/>
    </source>
</evidence>
<dbReference type="InterPro" id="IPR023753">
    <property type="entry name" value="FAD/NAD-binding_dom"/>
</dbReference>
<comment type="similarity">
    <text evidence="1 7">Belongs to the class-II pyridine nucleotide-disulfide oxidoreductase family.</text>
</comment>
<dbReference type="PROSITE" id="PS00573">
    <property type="entry name" value="PYRIDINE_REDOX_2"/>
    <property type="match status" value="1"/>
</dbReference>
<evidence type="ECO:0000256" key="6">
    <source>
        <dbReference type="ARBA" id="ARBA00023284"/>
    </source>
</evidence>
<organism evidence="10 11">
    <name type="scientific">Termitidicoccus mucosus</name>
    <dbReference type="NCBI Taxonomy" id="1184151"/>
    <lineage>
        <taxon>Bacteria</taxon>
        <taxon>Pseudomonadati</taxon>
        <taxon>Verrucomicrobiota</taxon>
        <taxon>Opitutia</taxon>
        <taxon>Opitutales</taxon>
        <taxon>Opitutaceae</taxon>
        <taxon>Termitidicoccus</taxon>
    </lineage>
</organism>
<keyword evidence="8" id="KW-0521">NADP</keyword>
<dbReference type="GO" id="GO:0019430">
    <property type="term" value="P:removal of superoxide radicals"/>
    <property type="evidence" value="ECO:0007669"/>
    <property type="project" value="UniProtKB-UniRule"/>
</dbReference>
<evidence type="ECO:0000259" key="9">
    <source>
        <dbReference type="Pfam" id="PF07992"/>
    </source>
</evidence>
<dbReference type="SUPFAM" id="SSF51905">
    <property type="entry name" value="FAD/NAD(P)-binding domain"/>
    <property type="match status" value="1"/>
</dbReference>
<comment type="subunit">
    <text evidence="7">Homodimer.</text>
</comment>
<dbReference type="InterPro" id="IPR005982">
    <property type="entry name" value="Thioredox_Rdtase"/>
</dbReference>
<sequence length="315" mass="33067">MSNSVENVVIIGTGCAGLTAAIYTGRANLSPLVLEGTQPGGQLTTTSEVENFPGFPEGIDGFQLMDNLRQQAAKFDARFETAIVDSVDFASQPLRLFADGREILAKSVIIATGASPRMTGVPGEKELYGGKGVTACATCDGAFYRGMEVAVIGGGDSACEEALFLTRFASKVYLVHRRDTLRASKIMADRATSHPKIQMVWNSVPAEVLGVAEDAVSGLKVRDAQTGAESVLPVKGVFVAIGHEPNTAAFAGALAVDDNGYLKPAAGSQVRTHIPGVYVAGDCADHVYRQAITAAGMGCQAAIEVERWLAENDAR</sequence>
<evidence type="ECO:0000256" key="7">
    <source>
        <dbReference type="RuleBase" id="RU003880"/>
    </source>
</evidence>
<dbReference type="PANTHER" id="PTHR48105">
    <property type="entry name" value="THIOREDOXIN REDUCTASE 1-RELATED-RELATED"/>
    <property type="match status" value="1"/>
</dbReference>
<accession>A0A178III7</accession>